<evidence type="ECO:0000256" key="6">
    <source>
        <dbReference type="ARBA" id="ARBA00023163"/>
    </source>
</evidence>
<feature type="region of interest" description="Disordered" evidence="8">
    <location>
        <begin position="114"/>
        <end position="138"/>
    </location>
</feature>
<evidence type="ECO:0000256" key="5">
    <source>
        <dbReference type="ARBA" id="ARBA00023015"/>
    </source>
</evidence>
<evidence type="ECO:0000256" key="7">
    <source>
        <dbReference type="PROSITE-ProRule" id="PRU00042"/>
    </source>
</evidence>
<keyword evidence="1" id="KW-0479">Metal-binding</keyword>
<name>A0A6A2X3W1_HIBSY</name>
<evidence type="ECO:0000259" key="9">
    <source>
        <dbReference type="PROSITE" id="PS50157"/>
    </source>
</evidence>
<sequence>MALEALIPAAMATPSSNKYDDVSCDKATPSKKRPIIDSPPTSEEEEEEERLALCLIALAGGSHDGVGGLVLSSSAAESASPASKLPHKCSVCNKGFPSYQARVDTKCGVYRKPSQVASQASHRKHSSANGDNPSTAAVRGSGKVHECGVCHKTFPTGQALGGHKRCHYEGGGNINNKSGSVIGVMLSDGGGALNKRHRVSFDFDLNLPPASPDSHEENNDGRFSQSCSD</sequence>
<keyword evidence="2" id="KW-0677">Repeat</keyword>
<feature type="region of interest" description="Disordered" evidence="8">
    <location>
        <begin position="14"/>
        <end position="49"/>
    </location>
</feature>
<dbReference type="PROSITE" id="PS00028">
    <property type="entry name" value="ZINC_FINGER_C2H2_1"/>
    <property type="match status" value="1"/>
</dbReference>
<feature type="domain" description="C2H2-type" evidence="9">
    <location>
        <begin position="145"/>
        <end position="167"/>
    </location>
</feature>
<dbReference type="PANTHER" id="PTHR45988">
    <property type="entry name" value="C2H2 TYPE ZINC FINGER TRANSCRIPTION FACTOR FAMILY-RELATED"/>
    <property type="match status" value="1"/>
</dbReference>
<evidence type="ECO:0000313" key="11">
    <source>
        <dbReference type="Proteomes" id="UP000436088"/>
    </source>
</evidence>
<dbReference type="Proteomes" id="UP000436088">
    <property type="component" value="Unassembled WGS sequence"/>
</dbReference>
<keyword evidence="5" id="KW-0805">Transcription regulation</keyword>
<reference evidence="10" key="1">
    <citation type="submission" date="2019-09" db="EMBL/GenBank/DDBJ databases">
        <title>Draft genome information of white flower Hibiscus syriacus.</title>
        <authorList>
            <person name="Kim Y.-M."/>
        </authorList>
    </citation>
    <scope>NUCLEOTIDE SEQUENCE [LARGE SCALE GENOMIC DNA]</scope>
    <source>
        <strain evidence="10">YM2019G1</strain>
    </source>
</reference>
<evidence type="ECO:0000256" key="3">
    <source>
        <dbReference type="ARBA" id="ARBA00022771"/>
    </source>
</evidence>
<dbReference type="PROSITE" id="PS50157">
    <property type="entry name" value="ZINC_FINGER_C2H2_2"/>
    <property type="match status" value="1"/>
</dbReference>
<evidence type="ECO:0000256" key="2">
    <source>
        <dbReference type="ARBA" id="ARBA00022737"/>
    </source>
</evidence>
<accession>A0A6A2X3W1</accession>
<organism evidence="10 11">
    <name type="scientific">Hibiscus syriacus</name>
    <name type="common">Rose of Sharon</name>
    <dbReference type="NCBI Taxonomy" id="106335"/>
    <lineage>
        <taxon>Eukaryota</taxon>
        <taxon>Viridiplantae</taxon>
        <taxon>Streptophyta</taxon>
        <taxon>Embryophyta</taxon>
        <taxon>Tracheophyta</taxon>
        <taxon>Spermatophyta</taxon>
        <taxon>Magnoliopsida</taxon>
        <taxon>eudicotyledons</taxon>
        <taxon>Gunneridae</taxon>
        <taxon>Pentapetalae</taxon>
        <taxon>rosids</taxon>
        <taxon>malvids</taxon>
        <taxon>Malvales</taxon>
        <taxon>Malvaceae</taxon>
        <taxon>Malvoideae</taxon>
        <taxon>Hibiscus</taxon>
    </lineage>
</organism>
<evidence type="ECO:0000256" key="8">
    <source>
        <dbReference type="SAM" id="MobiDB-lite"/>
    </source>
</evidence>
<dbReference type="EMBL" id="VEPZ02001529">
    <property type="protein sequence ID" value="KAE8669408.1"/>
    <property type="molecule type" value="Genomic_DNA"/>
</dbReference>
<keyword evidence="11" id="KW-1185">Reference proteome</keyword>
<dbReference type="InterPro" id="IPR044653">
    <property type="entry name" value="AZF1/2/3-like"/>
</dbReference>
<dbReference type="Gene3D" id="3.30.160.60">
    <property type="entry name" value="Classic Zinc Finger"/>
    <property type="match status" value="1"/>
</dbReference>
<comment type="caution">
    <text evidence="10">The sequence shown here is derived from an EMBL/GenBank/DDBJ whole genome shotgun (WGS) entry which is preliminary data.</text>
</comment>
<keyword evidence="3 7" id="KW-0863">Zinc-finger</keyword>
<protein>
    <recommendedName>
        <fullName evidence="9">C2H2-type domain-containing protein</fullName>
    </recommendedName>
</protein>
<feature type="region of interest" description="Disordered" evidence="8">
    <location>
        <begin position="203"/>
        <end position="229"/>
    </location>
</feature>
<evidence type="ECO:0000313" key="10">
    <source>
        <dbReference type="EMBL" id="KAE8669408.1"/>
    </source>
</evidence>
<dbReference type="GO" id="GO:0000976">
    <property type="term" value="F:transcription cis-regulatory region binding"/>
    <property type="evidence" value="ECO:0007669"/>
    <property type="project" value="TreeGrafter"/>
</dbReference>
<dbReference type="PANTHER" id="PTHR45988:SF88">
    <property type="entry name" value="ZINC FINGER PROTEIN ZAT10"/>
    <property type="match status" value="1"/>
</dbReference>
<dbReference type="SUPFAM" id="SSF57667">
    <property type="entry name" value="beta-beta-alpha zinc fingers"/>
    <property type="match status" value="1"/>
</dbReference>
<dbReference type="AlphaFoldDB" id="A0A6A2X3W1"/>
<dbReference type="GO" id="GO:0008270">
    <property type="term" value="F:zinc ion binding"/>
    <property type="evidence" value="ECO:0007669"/>
    <property type="project" value="UniProtKB-KW"/>
</dbReference>
<proteinExistence type="predicted"/>
<dbReference type="GO" id="GO:0003700">
    <property type="term" value="F:DNA-binding transcription factor activity"/>
    <property type="evidence" value="ECO:0007669"/>
    <property type="project" value="InterPro"/>
</dbReference>
<dbReference type="GO" id="GO:0005634">
    <property type="term" value="C:nucleus"/>
    <property type="evidence" value="ECO:0007669"/>
    <property type="project" value="TreeGrafter"/>
</dbReference>
<evidence type="ECO:0000256" key="4">
    <source>
        <dbReference type="ARBA" id="ARBA00022833"/>
    </source>
</evidence>
<dbReference type="Pfam" id="PF13912">
    <property type="entry name" value="zf-C2H2_6"/>
    <property type="match status" value="2"/>
</dbReference>
<keyword evidence="4" id="KW-0862">Zinc</keyword>
<evidence type="ECO:0000256" key="1">
    <source>
        <dbReference type="ARBA" id="ARBA00022723"/>
    </source>
</evidence>
<dbReference type="InterPro" id="IPR036236">
    <property type="entry name" value="Znf_C2H2_sf"/>
</dbReference>
<dbReference type="InterPro" id="IPR013087">
    <property type="entry name" value="Znf_C2H2_type"/>
</dbReference>
<gene>
    <name evidence="10" type="ORF">F3Y22_tig00112243pilonHSYRG00044</name>
</gene>
<keyword evidence="6" id="KW-0804">Transcription</keyword>